<dbReference type="Pfam" id="PF21306">
    <property type="entry name" value="TetR_C_40"/>
    <property type="match status" value="1"/>
</dbReference>
<dbReference type="PRINTS" id="PR00455">
    <property type="entry name" value="HTHTETR"/>
</dbReference>
<dbReference type="SUPFAM" id="SSF46689">
    <property type="entry name" value="Homeodomain-like"/>
    <property type="match status" value="1"/>
</dbReference>
<evidence type="ECO:0000313" key="6">
    <source>
        <dbReference type="EMBL" id="TPE63711.1"/>
    </source>
</evidence>
<evidence type="ECO:0000259" key="5">
    <source>
        <dbReference type="PROSITE" id="PS50977"/>
    </source>
</evidence>
<evidence type="ECO:0000256" key="3">
    <source>
        <dbReference type="ARBA" id="ARBA00023163"/>
    </source>
</evidence>
<keyword evidence="3" id="KW-0804">Transcription</keyword>
<dbReference type="OrthoDB" id="3218408at2"/>
<gene>
    <name evidence="6" type="ORF">FJQ54_02325</name>
</gene>
<dbReference type="PANTHER" id="PTHR30055:SF234">
    <property type="entry name" value="HTH-TYPE TRANSCRIPTIONAL REGULATOR BETI"/>
    <property type="match status" value="1"/>
</dbReference>
<dbReference type="PANTHER" id="PTHR30055">
    <property type="entry name" value="HTH-TYPE TRANSCRIPTIONAL REGULATOR RUTR"/>
    <property type="match status" value="1"/>
</dbReference>
<evidence type="ECO:0000313" key="7">
    <source>
        <dbReference type="Proteomes" id="UP000319897"/>
    </source>
</evidence>
<dbReference type="InterPro" id="IPR009057">
    <property type="entry name" value="Homeodomain-like_sf"/>
</dbReference>
<protein>
    <submittedName>
        <fullName evidence="6">TetR/AcrR family transcriptional regulator</fullName>
    </submittedName>
</protein>
<dbReference type="EMBL" id="VFSU01000011">
    <property type="protein sequence ID" value="TPE63711.1"/>
    <property type="molecule type" value="Genomic_DNA"/>
</dbReference>
<dbReference type="PROSITE" id="PS50977">
    <property type="entry name" value="HTH_TETR_2"/>
    <property type="match status" value="1"/>
</dbReference>
<proteinExistence type="predicted"/>
<dbReference type="AlphaFoldDB" id="A0A501XSR4"/>
<dbReference type="GO" id="GO:0003700">
    <property type="term" value="F:DNA-binding transcription factor activity"/>
    <property type="evidence" value="ECO:0007669"/>
    <property type="project" value="TreeGrafter"/>
</dbReference>
<sequence length="220" mass="23223">MTSTAAAQRASAKKLQTRDAIRRAARKLFAAHPVESVAIDAIVAEAGVSKGSFYNHFTSRDDVVEAVVGEIRDLLNAAATTGNADETDPARRVARGFCIFLRSAVDDPEGAAALMRIHGGYLSLDGHYNRPLVDDISAGISSGRFSIPTLESGVMLVIAVTQVAVIRIVQEPGLALAVTKAQQMLLLLLRGLGVETNEAGRIAAQFAEEVVRVGSGAQTQ</sequence>
<keyword evidence="7" id="KW-1185">Reference proteome</keyword>
<name>A0A501XSR4_9SPHN</name>
<dbReference type="RefSeq" id="WP_140926738.1">
    <property type="nucleotide sequence ID" value="NZ_VFSU01000011.1"/>
</dbReference>
<dbReference type="InterPro" id="IPR049513">
    <property type="entry name" value="TetR_C_40"/>
</dbReference>
<keyword evidence="2 4" id="KW-0238">DNA-binding</keyword>
<feature type="domain" description="HTH tetR-type" evidence="5">
    <location>
        <begin position="15"/>
        <end position="75"/>
    </location>
</feature>
<accession>A0A501XSR4</accession>
<reference evidence="6 7" key="1">
    <citation type="submission" date="2019-06" db="EMBL/GenBank/DDBJ databases">
        <authorList>
            <person name="Lee I."/>
            <person name="Jang G.I."/>
            <person name="Hwang C.Y."/>
        </authorList>
    </citation>
    <scope>NUCLEOTIDE SEQUENCE [LARGE SCALE GENOMIC DNA]</scope>
    <source>
        <strain evidence="6 7">PAMC 28131</strain>
    </source>
</reference>
<dbReference type="InterPro" id="IPR050109">
    <property type="entry name" value="HTH-type_TetR-like_transc_reg"/>
</dbReference>
<dbReference type="Proteomes" id="UP000319897">
    <property type="component" value="Unassembled WGS sequence"/>
</dbReference>
<organism evidence="6 7">
    <name type="scientific">Sandaracinobacter neustonicus</name>
    <dbReference type="NCBI Taxonomy" id="1715348"/>
    <lineage>
        <taxon>Bacteria</taxon>
        <taxon>Pseudomonadati</taxon>
        <taxon>Pseudomonadota</taxon>
        <taxon>Alphaproteobacteria</taxon>
        <taxon>Sphingomonadales</taxon>
        <taxon>Sphingosinicellaceae</taxon>
        <taxon>Sandaracinobacter</taxon>
    </lineage>
</organism>
<feature type="DNA-binding region" description="H-T-H motif" evidence="4">
    <location>
        <begin position="38"/>
        <end position="57"/>
    </location>
</feature>
<comment type="caution">
    <text evidence="6">The sequence shown here is derived from an EMBL/GenBank/DDBJ whole genome shotgun (WGS) entry which is preliminary data.</text>
</comment>
<dbReference type="Gene3D" id="1.10.357.10">
    <property type="entry name" value="Tetracycline Repressor, domain 2"/>
    <property type="match status" value="1"/>
</dbReference>
<dbReference type="GO" id="GO:0000976">
    <property type="term" value="F:transcription cis-regulatory region binding"/>
    <property type="evidence" value="ECO:0007669"/>
    <property type="project" value="TreeGrafter"/>
</dbReference>
<evidence type="ECO:0000256" key="4">
    <source>
        <dbReference type="PROSITE-ProRule" id="PRU00335"/>
    </source>
</evidence>
<dbReference type="InterPro" id="IPR001647">
    <property type="entry name" value="HTH_TetR"/>
</dbReference>
<dbReference type="Pfam" id="PF00440">
    <property type="entry name" value="TetR_N"/>
    <property type="match status" value="1"/>
</dbReference>
<evidence type="ECO:0000256" key="2">
    <source>
        <dbReference type="ARBA" id="ARBA00023125"/>
    </source>
</evidence>
<evidence type="ECO:0000256" key="1">
    <source>
        <dbReference type="ARBA" id="ARBA00023015"/>
    </source>
</evidence>
<keyword evidence="1" id="KW-0805">Transcription regulation</keyword>